<evidence type="ECO:0008006" key="9">
    <source>
        <dbReference type="Google" id="ProtNLM"/>
    </source>
</evidence>
<dbReference type="PROSITE" id="PS00455">
    <property type="entry name" value="AMP_BINDING"/>
    <property type="match status" value="1"/>
</dbReference>
<dbReference type="Gene3D" id="3.30.300.30">
    <property type="match status" value="1"/>
</dbReference>
<comment type="caution">
    <text evidence="7">The sequence shown here is derived from an EMBL/GenBank/DDBJ whole genome shotgun (WGS) entry which is preliminary data.</text>
</comment>
<reference evidence="7 8" key="1">
    <citation type="journal article" date="2018" name="Elife">
        <title>Firefly genomes illuminate parallel origins of bioluminescence in beetles.</title>
        <authorList>
            <person name="Fallon T.R."/>
            <person name="Lower S.E."/>
            <person name="Chang C.H."/>
            <person name="Bessho-Uehara M."/>
            <person name="Martin G.J."/>
            <person name="Bewick A.J."/>
            <person name="Behringer M."/>
            <person name="Debat H.J."/>
            <person name="Wong I."/>
            <person name="Day J.C."/>
            <person name="Suvorov A."/>
            <person name="Silva C.J."/>
            <person name="Stanger-Hall K.F."/>
            <person name="Hall D.W."/>
            <person name="Schmitz R.J."/>
            <person name="Nelson D.R."/>
            <person name="Lewis S.M."/>
            <person name="Shigenobu S."/>
            <person name="Bybee S.M."/>
            <person name="Larracuente A.M."/>
            <person name="Oba Y."/>
            <person name="Weng J.K."/>
        </authorList>
    </citation>
    <scope>NUCLEOTIDE SEQUENCE [LARGE SCALE GENOMIC DNA]</scope>
    <source>
        <strain evidence="7">1611_PpyrPB1</strain>
        <tissue evidence="7">Whole body</tissue>
    </source>
</reference>
<comment type="similarity">
    <text evidence="2">Belongs to the ATP-dependent AMP-binding enzyme family.</text>
</comment>
<organism evidence="7 8">
    <name type="scientific">Photinus pyralis</name>
    <name type="common">Common eastern firefly</name>
    <name type="synonym">Lampyris pyralis</name>
    <dbReference type="NCBI Taxonomy" id="7054"/>
    <lineage>
        <taxon>Eukaryota</taxon>
        <taxon>Metazoa</taxon>
        <taxon>Ecdysozoa</taxon>
        <taxon>Arthropoda</taxon>
        <taxon>Hexapoda</taxon>
        <taxon>Insecta</taxon>
        <taxon>Pterygota</taxon>
        <taxon>Neoptera</taxon>
        <taxon>Endopterygota</taxon>
        <taxon>Coleoptera</taxon>
        <taxon>Polyphaga</taxon>
        <taxon>Elateriformia</taxon>
        <taxon>Elateroidea</taxon>
        <taxon>Lampyridae</taxon>
        <taxon>Lampyrinae</taxon>
        <taxon>Photinus</taxon>
    </lineage>
</organism>
<dbReference type="Proteomes" id="UP000327044">
    <property type="component" value="Unassembled WGS sequence"/>
</dbReference>
<sequence length="541" mass="61413">MENFEDEIRYENNIIYTEGLDDEPDSRGVGCAYFDQMLKNKDLLAQVDGFTKEKDTFGSLLKKCVRTSIWLTEIGLQYGDVVSLCSNGHLNSCVAHISAYFTGAKVAALNPSFSLAESVHLFRQVMPKVIFVGHESVTLIENVIKEVGANTTMVVFGPTDTHVAFSDLIQPKLNESLFKPVEVHDLKDVALIWFSSGTTGLPKGICHTHYSILKAAELIRGQDFRNELIYTNYIPYWNVFVFYLHQSIYTKGARLLVPRFDITNPWDMFSYMATWVILDITSSLALCRTPKPKNVDLRSLKSILVAGTTIYEEQLEEIRETFPNVFVSQMYGESEVFSPLTYFDLAKAKHVHFLHTKKGSCGLPMRGTCYKVVDPDTDKVLGPNQKGEIRVKSQMQLGGYYNLDSSGIWDSDGWLKTGDYGYYDEDYCFYVIDRLKEMFPYRVKHITPASIENVINTHPAVLKSVVIGIPHYIDNHHAMALVVLKPGLPNVTGEEIQKYVEDRLDDPFHLRAGVKFVENFPMTPSGKVHRLKLKEMVFNEL</sequence>
<dbReference type="PANTHER" id="PTHR24096:SF149">
    <property type="entry name" value="AMP-BINDING DOMAIN-CONTAINING PROTEIN-RELATED"/>
    <property type="match status" value="1"/>
</dbReference>
<dbReference type="Gene3D" id="3.40.50.12780">
    <property type="entry name" value="N-terminal domain of ligase-like"/>
    <property type="match status" value="1"/>
</dbReference>
<dbReference type="InterPro" id="IPR000873">
    <property type="entry name" value="AMP-dep_synth/lig_dom"/>
</dbReference>
<dbReference type="InterPro" id="IPR025110">
    <property type="entry name" value="AMP-bd_C"/>
</dbReference>
<keyword evidence="3" id="KW-0436">Ligase</keyword>
<dbReference type="EMBL" id="VVIM01000001">
    <property type="protein sequence ID" value="KAB0804339.1"/>
    <property type="molecule type" value="Genomic_DNA"/>
</dbReference>
<dbReference type="Pfam" id="PF00501">
    <property type="entry name" value="AMP-binding"/>
    <property type="match status" value="1"/>
</dbReference>
<keyword evidence="4" id="KW-0576">Peroxisome</keyword>
<dbReference type="OrthoDB" id="10253869at2759"/>
<comment type="subcellular location">
    <subcellularLocation>
        <location evidence="1">Peroxisome</location>
    </subcellularLocation>
</comment>
<evidence type="ECO:0000313" key="8">
    <source>
        <dbReference type="Proteomes" id="UP000327044"/>
    </source>
</evidence>
<dbReference type="Pfam" id="PF13193">
    <property type="entry name" value="AMP-binding_C"/>
    <property type="match status" value="1"/>
</dbReference>
<evidence type="ECO:0000256" key="4">
    <source>
        <dbReference type="ARBA" id="ARBA00023140"/>
    </source>
</evidence>
<proteinExistence type="inferred from homology"/>
<dbReference type="GO" id="GO:0016405">
    <property type="term" value="F:CoA-ligase activity"/>
    <property type="evidence" value="ECO:0007669"/>
    <property type="project" value="TreeGrafter"/>
</dbReference>
<dbReference type="InterPro" id="IPR045851">
    <property type="entry name" value="AMP-bd_C_sf"/>
</dbReference>
<dbReference type="GO" id="GO:0005777">
    <property type="term" value="C:peroxisome"/>
    <property type="evidence" value="ECO:0007669"/>
    <property type="project" value="UniProtKB-SubCell"/>
</dbReference>
<evidence type="ECO:0000259" key="6">
    <source>
        <dbReference type="Pfam" id="PF13193"/>
    </source>
</evidence>
<feature type="domain" description="AMP-dependent synthetase/ligase" evidence="5">
    <location>
        <begin position="39"/>
        <end position="401"/>
    </location>
</feature>
<evidence type="ECO:0000256" key="2">
    <source>
        <dbReference type="ARBA" id="ARBA00006432"/>
    </source>
</evidence>
<accession>A0A5N4B3Z2</accession>
<protein>
    <recommendedName>
        <fullName evidence="9">Luciferin 4-monooxygenase</fullName>
    </recommendedName>
</protein>
<dbReference type="AlphaFoldDB" id="A0A5N4B3Z2"/>
<evidence type="ECO:0000313" key="7">
    <source>
        <dbReference type="EMBL" id="KAB0804339.1"/>
    </source>
</evidence>
<dbReference type="InterPro" id="IPR020845">
    <property type="entry name" value="AMP-binding_CS"/>
</dbReference>
<feature type="domain" description="AMP-binding enzyme C-terminal" evidence="6">
    <location>
        <begin position="451"/>
        <end position="527"/>
    </location>
</feature>
<dbReference type="SUPFAM" id="SSF56801">
    <property type="entry name" value="Acetyl-CoA synthetase-like"/>
    <property type="match status" value="1"/>
</dbReference>
<dbReference type="InParanoid" id="A0A5N4B3Z2"/>
<dbReference type="PANTHER" id="PTHR24096">
    <property type="entry name" value="LONG-CHAIN-FATTY-ACID--COA LIGASE"/>
    <property type="match status" value="1"/>
</dbReference>
<evidence type="ECO:0000259" key="5">
    <source>
        <dbReference type="Pfam" id="PF00501"/>
    </source>
</evidence>
<evidence type="ECO:0000256" key="3">
    <source>
        <dbReference type="ARBA" id="ARBA00022598"/>
    </source>
</evidence>
<name>A0A5N4B3Z2_PHOPY</name>
<keyword evidence="8" id="KW-1185">Reference proteome</keyword>
<gene>
    <name evidence="7" type="ORF">PPYR_01309</name>
</gene>
<dbReference type="InterPro" id="IPR042099">
    <property type="entry name" value="ANL_N_sf"/>
</dbReference>
<evidence type="ECO:0000256" key="1">
    <source>
        <dbReference type="ARBA" id="ARBA00004275"/>
    </source>
</evidence>